<dbReference type="EMBL" id="JANBPT010001416">
    <property type="protein sequence ID" value="KAJ1908051.1"/>
    <property type="molecule type" value="Genomic_DNA"/>
</dbReference>
<accession>A0A9W8DH03</accession>
<organism evidence="2 3">
    <name type="scientific">Tieghemiomyces parasiticus</name>
    <dbReference type="NCBI Taxonomy" id="78921"/>
    <lineage>
        <taxon>Eukaryota</taxon>
        <taxon>Fungi</taxon>
        <taxon>Fungi incertae sedis</taxon>
        <taxon>Zoopagomycota</taxon>
        <taxon>Kickxellomycotina</taxon>
        <taxon>Dimargaritomycetes</taxon>
        <taxon>Dimargaritales</taxon>
        <taxon>Dimargaritaceae</taxon>
        <taxon>Tieghemiomyces</taxon>
    </lineage>
</organism>
<dbReference type="AlphaFoldDB" id="A0A9W8DH03"/>
<dbReference type="OrthoDB" id="5564386at2759"/>
<evidence type="ECO:0000313" key="3">
    <source>
        <dbReference type="Proteomes" id="UP001150569"/>
    </source>
</evidence>
<name>A0A9W8DH03_9FUNG</name>
<reference evidence="2" key="1">
    <citation type="submission" date="2022-07" db="EMBL/GenBank/DDBJ databases">
        <title>Phylogenomic reconstructions and comparative analyses of Kickxellomycotina fungi.</title>
        <authorList>
            <person name="Reynolds N.K."/>
            <person name="Stajich J.E."/>
            <person name="Barry K."/>
            <person name="Grigoriev I.V."/>
            <person name="Crous P."/>
            <person name="Smith M.E."/>
        </authorList>
    </citation>
    <scope>NUCLEOTIDE SEQUENCE</scope>
    <source>
        <strain evidence="2">RSA 861</strain>
    </source>
</reference>
<protein>
    <submittedName>
        <fullName evidence="2">Uncharacterized protein</fullName>
    </submittedName>
</protein>
<feature type="region of interest" description="Disordered" evidence="1">
    <location>
        <begin position="25"/>
        <end position="60"/>
    </location>
</feature>
<comment type="caution">
    <text evidence="2">The sequence shown here is derived from an EMBL/GenBank/DDBJ whole genome shotgun (WGS) entry which is preliminary data.</text>
</comment>
<evidence type="ECO:0000256" key="1">
    <source>
        <dbReference type="SAM" id="MobiDB-lite"/>
    </source>
</evidence>
<gene>
    <name evidence="2" type="ORF">IWQ60_011754</name>
</gene>
<proteinExistence type="predicted"/>
<keyword evidence="3" id="KW-1185">Reference proteome</keyword>
<evidence type="ECO:0000313" key="2">
    <source>
        <dbReference type="EMBL" id="KAJ1908051.1"/>
    </source>
</evidence>
<dbReference type="Proteomes" id="UP001150569">
    <property type="component" value="Unassembled WGS sequence"/>
</dbReference>
<sequence>MSFNYPSSYYTPDILAERLGSMFVSQPPPPSVDEAYGTPTSEADHDGLPDPTAYNPRRRRNGMCDLNDSIREFFAAGGNC</sequence>